<dbReference type="HOGENOM" id="CLU_028647_0_2_1"/>
<accession>M1DJ30</accession>
<dbReference type="InParanoid" id="M1DJ30"/>
<keyword evidence="3" id="KW-1185">Reference proteome</keyword>
<reference evidence="2" key="2">
    <citation type="submission" date="2015-06" db="UniProtKB">
        <authorList>
            <consortium name="EnsemblPlants"/>
        </authorList>
    </citation>
    <scope>IDENTIFICATION</scope>
    <source>
        <strain evidence="2">DM1-3 516 R44</strain>
    </source>
</reference>
<reference evidence="3" key="1">
    <citation type="journal article" date="2011" name="Nature">
        <title>Genome sequence and analysis of the tuber crop potato.</title>
        <authorList>
            <consortium name="The Potato Genome Sequencing Consortium"/>
        </authorList>
    </citation>
    <scope>NUCLEOTIDE SEQUENCE [LARGE SCALE GENOMIC DNA]</scope>
    <source>
        <strain evidence="3">cv. DM1-3 516 R44</strain>
    </source>
</reference>
<evidence type="ECO:0000313" key="2">
    <source>
        <dbReference type="EnsemblPlants" id="PGSC0003DMT400089857"/>
    </source>
</evidence>
<dbReference type="PaxDb" id="4113-PGSC0003DMT400089857"/>
<evidence type="ECO:0000313" key="3">
    <source>
        <dbReference type="Proteomes" id="UP000011115"/>
    </source>
</evidence>
<feature type="compositionally biased region" description="Basic and acidic residues" evidence="1">
    <location>
        <begin position="232"/>
        <end position="243"/>
    </location>
</feature>
<proteinExistence type="predicted"/>
<dbReference type="Gramene" id="PGSC0003DMT400089857">
    <property type="protein sequence ID" value="PGSC0003DMT400089857"/>
    <property type="gene ID" value="PGSC0003DMG400039428"/>
</dbReference>
<organism evidence="2 3">
    <name type="scientific">Solanum tuberosum</name>
    <name type="common">Potato</name>
    <dbReference type="NCBI Taxonomy" id="4113"/>
    <lineage>
        <taxon>Eukaryota</taxon>
        <taxon>Viridiplantae</taxon>
        <taxon>Streptophyta</taxon>
        <taxon>Embryophyta</taxon>
        <taxon>Tracheophyta</taxon>
        <taxon>Spermatophyta</taxon>
        <taxon>Magnoliopsida</taxon>
        <taxon>eudicotyledons</taxon>
        <taxon>Gunneridae</taxon>
        <taxon>Pentapetalae</taxon>
        <taxon>asterids</taxon>
        <taxon>lamiids</taxon>
        <taxon>Solanales</taxon>
        <taxon>Solanaceae</taxon>
        <taxon>Solanoideae</taxon>
        <taxon>Solaneae</taxon>
        <taxon>Solanum</taxon>
    </lineage>
</organism>
<protein>
    <submittedName>
        <fullName evidence="2">Integrase core domain containing protein</fullName>
    </submittedName>
</protein>
<name>M1DJ30_SOLTU</name>
<sequence length="243" mass="27182">MARIITEEHQVLIESFHIVPAIEELFKRHISEWIARCPGNFSEEMTREFYASYAATVRNAIPKKAKPLFQPPLQATLRNPQVGLPPLGVDFADDVERIKVVDTSDAPTITDAQKFETQIVTLLQHISPWMLRTVEESEARIERMIDPKIQAVNKRLDAFELRVLERPGPTIDAIAFHTELASLPIDVSSLLAPIETVSEDAPEVEVDEVVMTVLFGDTVPPPDPSRTTGRHNSSEHTSDADEA</sequence>
<feature type="region of interest" description="Disordered" evidence="1">
    <location>
        <begin position="216"/>
        <end position="243"/>
    </location>
</feature>
<dbReference type="EnsemblPlants" id="PGSC0003DMT400089857">
    <property type="protein sequence ID" value="PGSC0003DMT400089857"/>
    <property type="gene ID" value="PGSC0003DMG400039428"/>
</dbReference>
<evidence type="ECO:0000256" key="1">
    <source>
        <dbReference type="SAM" id="MobiDB-lite"/>
    </source>
</evidence>
<dbReference type="Proteomes" id="UP000011115">
    <property type="component" value="Unassembled WGS sequence"/>
</dbReference>
<dbReference type="AlphaFoldDB" id="M1DJ30"/>